<comment type="catalytic activity">
    <reaction evidence="1">
        <text>ATP + H2O = ADP + phosphate + H(+)</text>
        <dbReference type="Rhea" id="RHEA:13065"/>
        <dbReference type="ChEBI" id="CHEBI:15377"/>
        <dbReference type="ChEBI" id="CHEBI:15378"/>
        <dbReference type="ChEBI" id="CHEBI:30616"/>
        <dbReference type="ChEBI" id="CHEBI:43474"/>
        <dbReference type="ChEBI" id="CHEBI:456216"/>
        <dbReference type="EC" id="5.6.2.3"/>
    </reaction>
</comment>
<dbReference type="Pfam" id="PF05970">
    <property type="entry name" value="PIF1"/>
    <property type="match status" value="1"/>
</dbReference>
<dbReference type="GO" id="GO:0006310">
    <property type="term" value="P:DNA recombination"/>
    <property type="evidence" value="ECO:0007669"/>
    <property type="project" value="UniProtKB-KW"/>
</dbReference>
<sequence>MLNVDQHCAYDIVTWHLNHTLTGRSPPPLQMLLVGEGGTGKSKVIQTITQHFQARGARHLLLKAAYTRVAASLIDRKTTHTIGMITWGDNKGVSARTKARLQHFWREYKYLIIDEMSMIGKTFLAKLSCNIAIGKMIEGTANTAHSFRGLNVILCGDFHQFPPVAVGPSKPLYMPGKPQNDNPQAQLGRTIYEEFQTVVVLTEQIRVTDKVWQDFLRHLHMGRVQESHIGMLRQLVLTNRSVPPPNFAETPWADACLWNDAALRKHAQVSGGKVFVCTADDTIKGELLTLQQRYAFALRVGGGEQRGHRVKRELPDVVELSVGMRVMVTQNVETDLDITNGACGVILDIFLHPQEPPLPADASEHHLQFIPTYILVKLTRTRTSHLPGLEASVIPVEPVMKTYSIRYIDPQGTPVTGRVQQVQYPITPAYAFTDYRSQGQTLSHIIVDIARPPTGGLMLFNLYVALSRSSGRETIRLLRDFDEKLFLASHSTDLIAEDDRLAALQDKTTTWWGQLPSDK</sequence>
<comment type="cofactor">
    <cofactor evidence="1">
        <name>Mg(2+)</name>
        <dbReference type="ChEBI" id="CHEBI:18420"/>
    </cofactor>
</comment>
<dbReference type="AlphaFoldDB" id="A0A0C9YJC2"/>
<proteinExistence type="inferred from homology"/>
<keyword evidence="1" id="KW-0347">Helicase</keyword>
<name>A0A0C9YJC2_9AGAM</name>
<dbReference type="OrthoDB" id="3050185at2759"/>
<evidence type="ECO:0000256" key="1">
    <source>
        <dbReference type="RuleBase" id="RU363044"/>
    </source>
</evidence>
<evidence type="ECO:0000313" key="4">
    <source>
        <dbReference type="Proteomes" id="UP000054018"/>
    </source>
</evidence>
<reference evidence="4" key="2">
    <citation type="submission" date="2015-01" db="EMBL/GenBank/DDBJ databases">
        <title>Evolutionary Origins and Diversification of the Mycorrhizal Mutualists.</title>
        <authorList>
            <consortium name="DOE Joint Genome Institute"/>
            <consortium name="Mycorrhizal Genomics Consortium"/>
            <person name="Kohler A."/>
            <person name="Kuo A."/>
            <person name="Nagy L.G."/>
            <person name="Floudas D."/>
            <person name="Copeland A."/>
            <person name="Barry K.W."/>
            <person name="Cichocki N."/>
            <person name="Veneault-Fourrey C."/>
            <person name="LaButti K."/>
            <person name="Lindquist E.A."/>
            <person name="Lipzen A."/>
            <person name="Lundell T."/>
            <person name="Morin E."/>
            <person name="Murat C."/>
            <person name="Riley R."/>
            <person name="Ohm R."/>
            <person name="Sun H."/>
            <person name="Tunlid A."/>
            <person name="Henrissat B."/>
            <person name="Grigoriev I.V."/>
            <person name="Hibbett D.S."/>
            <person name="Martin F."/>
        </authorList>
    </citation>
    <scope>NUCLEOTIDE SEQUENCE [LARGE SCALE GENOMIC DNA]</scope>
    <source>
        <strain evidence="4">441</strain>
    </source>
</reference>
<keyword evidence="1" id="KW-0378">Hydrolase</keyword>
<keyword evidence="1" id="KW-0234">DNA repair</keyword>
<dbReference type="STRING" id="765257.A0A0C9YJC2"/>
<dbReference type="GO" id="GO:0005524">
    <property type="term" value="F:ATP binding"/>
    <property type="evidence" value="ECO:0007669"/>
    <property type="project" value="UniProtKB-KW"/>
</dbReference>
<dbReference type="GO" id="GO:0006281">
    <property type="term" value="P:DNA repair"/>
    <property type="evidence" value="ECO:0007669"/>
    <property type="project" value="UniProtKB-KW"/>
</dbReference>
<gene>
    <name evidence="3" type="ORF">PISMIDRAFT_17663</name>
</gene>
<dbReference type="HOGENOM" id="CLU_561408_0_0_1"/>
<protein>
    <recommendedName>
        <fullName evidence="1">ATP-dependent DNA helicase</fullName>
        <ecNumber evidence="1">5.6.2.3</ecNumber>
    </recommendedName>
</protein>
<dbReference type="SUPFAM" id="SSF52540">
    <property type="entry name" value="P-loop containing nucleoside triphosphate hydrolases"/>
    <property type="match status" value="2"/>
</dbReference>
<dbReference type="EMBL" id="KN833967">
    <property type="protein sequence ID" value="KIK13899.1"/>
    <property type="molecule type" value="Genomic_DNA"/>
</dbReference>
<dbReference type="GO" id="GO:0016887">
    <property type="term" value="F:ATP hydrolysis activity"/>
    <property type="evidence" value="ECO:0007669"/>
    <property type="project" value="RHEA"/>
</dbReference>
<dbReference type="PANTHER" id="PTHR47642">
    <property type="entry name" value="ATP-DEPENDENT DNA HELICASE"/>
    <property type="match status" value="1"/>
</dbReference>
<dbReference type="InterPro" id="IPR027417">
    <property type="entry name" value="P-loop_NTPase"/>
</dbReference>
<evidence type="ECO:0000259" key="2">
    <source>
        <dbReference type="Pfam" id="PF05970"/>
    </source>
</evidence>
<evidence type="ECO:0000313" key="3">
    <source>
        <dbReference type="EMBL" id="KIK13899.1"/>
    </source>
</evidence>
<keyword evidence="1" id="KW-0227">DNA damage</keyword>
<organism evidence="3 4">
    <name type="scientific">Pisolithus microcarpus 441</name>
    <dbReference type="NCBI Taxonomy" id="765257"/>
    <lineage>
        <taxon>Eukaryota</taxon>
        <taxon>Fungi</taxon>
        <taxon>Dikarya</taxon>
        <taxon>Basidiomycota</taxon>
        <taxon>Agaricomycotina</taxon>
        <taxon>Agaricomycetes</taxon>
        <taxon>Agaricomycetidae</taxon>
        <taxon>Boletales</taxon>
        <taxon>Sclerodermatineae</taxon>
        <taxon>Pisolithaceae</taxon>
        <taxon>Pisolithus</taxon>
    </lineage>
</organism>
<reference evidence="3 4" key="1">
    <citation type="submission" date="2014-04" db="EMBL/GenBank/DDBJ databases">
        <authorList>
            <consortium name="DOE Joint Genome Institute"/>
            <person name="Kuo A."/>
            <person name="Kohler A."/>
            <person name="Costa M.D."/>
            <person name="Nagy L.G."/>
            <person name="Floudas D."/>
            <person name="Copeland A."/>
            <person name="Barry K.W."/>
            <person name="Cichocki N."/>
            <person name="Veneault-Fourrey C."/>
            <person name="LaButti K."/>
            <person name="Lindquist E.A."/>
            <person name="Lipzen A."/>
            <person name="Lundell T."/>
            <person name="Morin E."/>
            <person name="Murat C."/>
            <person name="Sun H."/>
            <person name="Tunlid A."/>
            <person name="Henrissat B."/>
            <person name="Grigoriev I.V."/>
            <person name="Hibbett D.S."/>
            <person name="Martin F."/>
            <person name="Nordberg H.P."/>
            <person name="Cantor M.N."/>
            <person name="Hua S.X."/>
        </authorList>
    </citation>
    <scope>NUCLEOTIDE SEQUENCE [LARGE SCALE GENOMIC DNA]</scope>
    <source>
        <strain evidence="3 4">441</strain>
    </source>
</reference>
<dbReference type="GO" id="GO:0000723">
    <property type="term" value="P:telomere maintenance"/>
    <property type="evidence" value="ECO:0007669"/>
    <property type="project" value="InterPro"/>
</dbReference>
<dbReference type="EC" id="5.6.2.3" evidence="1"/>
<dbReference type="Proteomes" id="UP000054018">
    <property type="component" value="Unassembled WGS sequence"/>
</dbReference>
<dbReference type="GO" id="GO:0043139">
    <property type="term" value="F:5'-3' DNA helicase activity"/>
    <property type="evidence" value="ECO:0007669"/>
    <property type="project" value="UniProtKB-EC"/>
</dbReference>
<dbReference type="InterPro" id="IPR051055">
    <property type="entry name" value="PIF1_helicase"/>
</dbReference>
<dbReference type="InterPro" id="IPR010285">
    <property type="entry name" value="DNA_helicase_pif1-like_DEAD"/>
</dbReference>
<keyword evidence="4" id="KW-1185">Reference proteome</keyword>
<feature type="domain" description="DNA helicase Pif1-like DEAD-box helicase" evidence="2">
    <location>
        <begin position="29"/>
        <end position="171"/>
    </location>
</feature>
<keyword evidence="1" id="KW-0067">ATP-binding</keyword>
<keyword evidence="1" id="KW-0233">DNA recombination</keyword>
<accession>A0A0C9YJC2</accession>
<comment type="similarity">
    <text evidence="1">Belongs to the helicase family.</text>
</comment>
<dbReference type="Gene3D" id="3.40.50.300">
    <property type="entry name" value="P-loop containing nucleotide triphosphate hydrolases"/>
    <property type="match status" value="1"/>
</dbReference>
<keyword evidence="1" id="KW-0547">Nucleotide-binding</keyword>